<dbReference type="eggNOG" id="ENOG502R8EB">
    <property type="taxonomic scope" value="Eukaryota"/>
</dbReference>
<gene>
    <name evidence="2" type="ORF">SETTUDRAFT_21583</name>
</gene>
<dbReference type="HOGENOM" id="CLU_2775563_0_0_1"/>
<dbReference type="Proteomes" id="UP000016935">
    <property type="component" value="Unassembled WGS sequence"/>
</dbReference>
<dbReference type="RefSeq" id="XP_008028037.1">
    <property type="nucleotide sequence ID" value="XM_008029846.1"/>
</dbReference>
<dbReference type="AlphaFoldDB" id="R0IGV4"/>
<evidence type="ECO:0000313" key="2">
    <source>
        <dbReference type="EMBL" id="EOA84226.1"/>
    </source>
</evidence>
<keyword evidence="3" id="KW-1185">Reference proteome</keyword>
<evidence type="ECO:0000256" key="1">
    <source>
        <dbReference type="SAM" id="MobiDB-lite"/>
    </source>
</evidence>
<sequence length="67" mass="7096">MLTTCTTGNTPDVVNTRSAHDGSSPAIAMPPQDRSREDPPSPPPQPPPSPAHWSRIVSIESLAPLDI</sequence>
<proteinExistence type="predicted"/>
<feature type="compositionally biased region" description="Polar residues" evidence="1">
    <location>
        <begin position="1"/>
        <end position="17"/>
    </location>
</feature>
<feature type="compositionally biased region" description="Pro residues" evidence="1">
    <location>
        <begin position="40"/>
        <end position="50"/>
    </location>
</feature>
<reference evidence="2 3" key="1">
    <citation type="journal article" date="2012" name="PLoS Pathog.">
        <title>Diverse lifestyles and strategies of plant pathogenesis encoded in the genomes of eighteen Dothideomycetes fungi.</title>
        <authorList>
            <person name="Ohm R.A."/>
            <person name="Feau N."/>
            <person name="Henrissat B."/>
            <person name="Schoch C.L."/>
            <person name="Horwitz B.A."/>
            <person name="Barry K.W."/>
            <person name="Condon B.J."/>
            <person name="Copeland A.C."/>
            <person name="Dhillon B."/>
            <person name="Glaser F."/>
            <person name="Hesse C.N."/>
            <person name="Kosti I."/>
            <person name="LaButti K."/>
            <person name="Lindquist E.A."/>
            <person name="Lucas S."/>
            <person name="Salamov A.A."/>
            <person name="Bradshaw R.E."/>
            <person name="Ciuffetti L."/>
            <person name="Hamelin R.C."/>
            <person name="Kema G.H.J."/>
            <person name="Lawrence C."/>
            <person name="Scott J.A."/>
            <person name="Spatafora J.W."/>
            <person name="Turgeon B.G."/>
            <person name="de Wit P.J.G.M."/>
            <person name="Zhong S."/>
            <person name="Goodwin S.B."/>
            <person name="Grigoriev I.V."/>
        </authorList>
    </citation>
    <scope>NUCLEOTIDE SEQUENCE [LARGE SCALE GENOMIC DNA]</scope>
    <source>
        <strain evidence="3">28A</strain>
    </source>
</reference>
<dbReference type="GeneID" id="19402455"/>
<protein>
    <submittedName>
        <fullName evidence="2">Uncharacterized protein</fullName>
    </submittedName>
</protein>
<name>R0IGV4_EXST2</name>
<accession>R0IGV4</accession>
<feature type="region of interest" description="Disordered" evidence="1">
    <location>
        <begin position="1"/>
        <end position="55"/>
    </location>
</feature>
<organism evidence="2 3">
    <name type="scientific">Exserohilum turcicum (strain 28A)</name>
    <name type="common">Northern leaf blight fungus</name>
    <name type="synonym">Setosphaeria turcica</name>
    <dbReference type="NCBI Taxonomy" id="671987"/>
    <lineage>
        <taxon>Eukaryota</taxon>
        <taxon>Fungi</taxon>
        <taxon>Dikarya</taxon>
        <taxon>Ascomycota</taxon>
        <taxon>Pezizomycotina</taxon>
        <taxon>Dothideomycetes</taxon>
        <taxon>Pleosporomycetidae</taxon>
        <taxon>Pleosporales</taxon>
        <taxon>Pleosporineae</taxon>
        <taxon>Pleosporaceae</taxon>
        <taxon>Exserohilum</taxon>
    </lineage>
</organism>
<dbReference type="EMBL" id="KB908814">
    <property type="protein sequence ID" value="EOA84226.1"/>
    <property type="molecule type" value="Genomic_DNA"/>
</dbReference>
<evidence type="ECO:0000313" key="3">
    <source>
        <dbReference type="Proteomes" id="UP000016935"/>
    </source>
</evidence>
<reference evidence="2 3" key="2">
    <citation type="journal article" date="2013" name="PLoS Genet.">
        <title>Comparative genome structure, secondary metabolite, and effector coding capacity across Cochliobolus pathogens.</title>
        <authorList>
            <person name="Condon B.J."/>
            <person name="Leng Y."/>
            <person name="Wu D."/>
            <person name="Bushley K.E."/>
            <person name="Ohm R.A."/>
            <person name="Otillar R."/>
            <person name="Martin J."/>
            <person name="Schackwitz W."/>
            <person name="Grimwood J."/>
            <person name="MohdZainudin N."/>
            <person name="Xue C."/>
            <person name="Wang R."/>
            <person name="Manning V.A."/>
            <person name="Dhillon B."/>
            <person name="Tu Z.J."/>
            <person name="Steffenson B.J."/>
            <person name="Salamov A."/>
            <person name="Sun H."/>
            <person name="Lowry S."/>
            <person name="LaButti K."/>
            <person name="Han J."/>
            <person name="Copeland A."/>
            <person name="Lindquist E."/>
            <person name="Barry K."/>
            <person name="Schmutz J."/>
            <person name="Baker S.E."/>
            <person name="Ciuffetti L.M."/>
            <person name="Grigoriev I.V."/>
            <person name="Zhong S."/>
            <person name="Turgeon B.G."/>
        </authorList>
    </citation>
    <scope>NUCLEOTIDE SEQUENCE [LARGE SCALE GENOMIC DNA]</scope>
    <source>
        <strain evidence="3">28A</strain>
    </source>
</reference>